<dbReference type="Proteomes" id="UP000663792">
    <property type="component" value="Unassembled WGS sequence"/>
</dbReference>
<proteinExistence type="predicted"/>
<evidence type="ECO:0008006" key="3">
    <source>
        <dbReference type="Google" id="ProtNLM"/>
    </source>
</evidence>
<comment type="caution">
    <text evidence="1">The sequence shown here is derived from an EMBL/GenBank/DDBJ whole genome shotgun (WGS) entry which is preliminary data.</text>
</comment>
<keyword evidence="2" id="KW-1185">Reference proteome</keyword>
<reference evidence="1" key="1">
    <citation type="submission" date="2021-01" db="EMBL/GenBank/DDBJ databases">
        <title>YIM 132084 draft genome.</title>
        <authorList>
            <person name="An D."/>
        </authorList>
    </citation>
    <scope>NUCLEOTIDE SEQUENCE</scope>
    <source>
        <strain evidence="1">YIM 132084</strain>
    </source>
</reference>
<dbReference type="GO" id="GO:0046914">
    <property type="term" value="F:transition metal ion binding"/>
    <property type="evidence" value="ECO:0007669"/>
    <property type="project" value="InterPro"/>
</dbReference>
<dbReference type="RefSeq" id="WP_205259101.1">
    <property type="nucleotide sequence ID" value="NZ_JAERWK010000003.1"/>
</dbReference>
<dbReference type="EMBL" id="JAERWK010000003">
    <property type="protein sequence ID" value="MBM9466147.1"/>
    <property type="molecule type" value="Genomic_DNA"/>
</dbReference>
<dbReference type="GO" id="GO:0003824">
    <property type="term" value="F:catalytic activity"/>
    <property type="evidence" value="ECO:0007669"/>
    <property type="project" value="InterPro"/>
</dbReference>
<sequence length="104" mass="10550">MNLSDIQIRSATDPAFRAALLDDPRAVFAGLGVEVPDGITITVEESTPTEFVLAIPPVVPDDVPLDDDALAAASGGTTPVTFTSIVPLGASAAVGVGFVLGKIF</sequence>
<dbReference type="SUPFAM" id="SSF56209">
    <property type="entry name" value="Nitrile hydratase alpha chain"/>
    <property type="match status" value="1"/>
</dbReference>
<name>A0A938YCW5_9ACTN</name>
<gene>
    <name evidence="1" type="ORF">JL106_02485</name>
</gene>
<dbReference type="Gene3D" id="3.90.330.10">
    <property type="entry name" value="Nitrile hydratase alpha /Thiocyanate hydrolase gamma"/>
    <property type="match status" value="1"/>
</dbReference>
<accession>A0A938YCW5</accession>
<dbReference type="AlphaFoldDB" id="A0A938YCW5"/>
<protein>
    <recommendedName>
        <fullName evidence="3">NHLP leader peptide family natural product</fullName>
    </recommendedName>
</protein>
<organism evidence="1 2">
    <name type="scientific">Nakamurella leprariae</name>
    <dbReference type="NCBI Taxonomy" id="2803911"/>
    <lineage>
        <taxon>Bacteria</taxon>
        <taxon>Bacillati</taxon>
        <taxon>Actinomycetota</taxon>
        <taxon>Actinomycetes</taxon>
        <taxon>Nakamurellales</taxon>
        <taxon>Nakamurellaceae</taxon>
        <taxon>Nakamurella</taxon>
    </lineage>
</organism>
<evidence type="ECO:0000313" key="1">
    <source>
        <dbReference type="EMBL" id="MBM9466147.1"/>
    </source>
</evidence>
<dbReference type="InterPro" id="IPR036648">
    <property type="entry name" value="CN_Hdrase_a/SCN_Hdrase_g_sf"/>
</dbReference>
<evidence type="ECO:0000313" key="2">
    <source>
        <dbReference type="Proteomes" id="UP000663792"/>
    </source>
</evidence>